<evidence type="ECO:0000256" key="2">
    <source>
        <dbReference type="ARBA" id="ARBA00023002"/>
    </source>
</evidence>
<evidence type="ECO:0000256" key="1">
    <source>
        <dbReference type="ARBA" id="ARBA00006484"/>
    </source>
</evidence>
<dbReference type="InterPro" id="IPR002347">
    <property type="entry name" value="SDR_fam"/>
</dbReference>
<evidence type="ECO:0000313" key="4">
    <source>
        <dbReference type="EMBL" id="QKJ86093.1"/>
    </source>
</evidence>
<dbReference type="Proteomes" id="UP000505325">
    <property type="component" value="Chromosome"/>
</dbReference>
<sequence length="266" mass="29005">MKSEGWLNLERKVIIVTGGASGIGAKISQNLHDNNAIVVIGDLHESEASAEYADLFIPCDITNKTSVENMVAAVIERYGHIDGLVNNAGVNRPRLLVDFYKKNNHYEASEDDFDFIVRVNQKGPFLCTQAVVRHMIDRKKGTVVNISSEAGTEGSAGQSIYSATKGALNSFTRSWAKELGRFGIRFVGVAPGINKRTNMNNDENYQALAYTRGLDPNNIDNDYTGSIPLGRPGEHHEIGDLVSYLLSDHASYISGTTINISGGKSR</sequence>
<reference evidence="4 5" key="1">
    <citation type="submission" date="2020-06" db="EMBL/GenBank/DDBJ databases">
        <title>Genome sequence of Paramixta manurensis strain PD-1.</title>
        <authorList>
            <person name="Lee C.W."/>
            <person name="Kim J."/>
        </authorList>
    </citation>
    <scope>NUCLEOTIDE SEQUENCE [LARGE SCALE GENOMIC DNA]</scope>
    <source>
        <strain evidence="4 5">PD-1</strain>
    </source>
</reference>
<dbReference type="KEGG" id="pmak:PMPD1_1127"/>
<protein>
    <submittedName>
        <fullName evidence="4">Sorbitol-6-phosphate 2-dehydrogenase</fullName>
    </submittedName>
</protein>
<dbReference type="EMBL" id="CP054212">
    <property type="protein sequence ID" value="QKJ86093.1"/>
    <property type="molecule type" value="Genomic_DNA"/>
</dbReference>
<dbReference type="SUPFAM" id="SSF51735">
    <property type="entry name" value="NAD(P)-binding Rossmann-fold domains"/>
    <property type="match status" value="1"/>
</dbReference>
<dbReference type="PANTHER" id="PTHR42760">
    <property type="entry name" value="SHORT-CHAIN DEHYDROGENASES/REDUCTASES FAMILY MEMBER"/>
    <property type="match status" value="1"/>
</dbReference>
<organism evidence="4 5">
    <name type="scientific">Paramixta manurensis</name>
    <dbReference type="NCBI Taxonomy" id="2740817"/>
    <lineage>
        <taxon>Bacteria</taxon>
        <taxon>Pseudomonadati</taxon>
        <taxon>Pseudomonadota</taxon>
        <taxon>Gammaproteobacteria</taxon>
        <taxon>Enterobacterales</taxon>
        <taxon>Erwiniaceae</taxon>
        <taxon>Paramixta</taxon>
    </lineage>
</organism>
<dbReference type="Gene3D" id="3.40.50.720">
    <property type="entry name" value="NAD(P)-binding Rossmann-like Domain"/>
    <property type="match status" value="1"/>
</dbReference>
<accession>A0A6M8UL00</accession>
<dbReference type="InterPro" id="IPR036291">
    <property type="entry name" value="NAD(P)-bd_dom_sf"/>
</dbReference>
<gene>
    <name evidence="4" type="ORF">PMPD1_1127</name>
</gene>
<dbReference type="RefSeq" id="WP_173633130.1">
    <property type="nucleotide sequence ID" value="NZ_CP054212.1"/>
</dbReference>
<comment type="similarity">
    <text evidence="1 3">Belongs to the short-chain dehydrogenases/reductases (SDR) family.</text>
</comment>
<keyword evidence="2" id="KW-0560">Oxidoreductase</keyword>
<dbReference type="PRINTS" id="PR00081">
    <property type="entry name" value="GDHRDH"/>
</dbReference>
<name>A0A6M8UL00_9GAMM</name>
<dbReference type="PRINTS" id="PR00080">
    <property type="entry name" value="SDRFAMILY"/>
</dbReference>
<dbReference type="AlphaFoldDB" id="A0A6M8UL00"/>
<dbReference type="PROSITE" id="PS00061">
    <property type="entry name" value="ADH_SHORT"/>
    <property type="match status" value="1"/>
</dbReference>
<evidence type="ECO:0000313" key="5">
    <source>
        <dbReference type="Proteomes" id="UP000505325"/>
    </source>
</evidence>
<dbReference type="PANTHER" id="PTHR42760:SF133">
    <property type="entry name" value="3-OXOACYL-[ACYL-CARRIER-PROTEIN] REDUCTASE"/>
    <property type="match status" value="1"/>
</dbReference>
<dbReference type="NCBIfam" id="NF004817">
    <property type="entry name" value="PRK06171.1"/>
    <property type="match status" value="1"/>
</dbReference>
<dbReference type="GO" id="GO:0016616">
    <property type="term" value="F:oxidoreductase activity, acting on the CH-OH group of donors, NAD or NADP as acceptor"/>
    <property type="evidence" value="ECO:0007669"/>
    <property type="project" value="TreeGrafter"/>
</dbReference>
<dbReference type="InterPro" id="IPR020904">
    <property type="entry name" value="Sc_DH/Rdtase_CS"/>
</dbReference>
<dbReference type="Pfam" id="PF00106">
    <property type="entry name" value="adh_short"/>
    <property type="match status" value="1"/>
</dbReference>
<dbReference type="FunFam" id="3.40.50.720:FF:000084">
    <property type="entry name" value="Short-chain dehydrogenase reductase"/>
    <property type="match status" value="1"/>
</dbReference>
<keyword evidence="5" id="KW-1185">Reference proteome</keyword>
<proteinExistence type="inferred from homology"/>
<evidence type="ECO:0000256" key="3">
    <source>
        <dbReference type="RuleBase" id="RU000363"/>
    </source>
</evidence>